<evidence type="ECO:0000313" key="2">
    <source>
        <dbReference type="Proteomes" id="UP001552299"/>
    </source>
</evidence>
<comment type="caution">
    <text evidence="1">The sequence shown here is derived from an EMBL/GenBank/DDBJ whole genome shotgun (WGS) entry which is preliminary data.</text>
</comment>
<dbReference type="PANTHER" id="PTHR33103">
    <property type="entry name" value="OS01G0153900 PROTEIN"/>
    <property type="match status" value="1"/>
</dbReference>
<sequence length="1029" mass="115628">MSNISVRLLVDKEQKRVVFAEAGSDFIDVLFSFLTLPLGSIVQLLGNQSGLGSLDSLYKSVEQLDAKQLQTEACKEMLLKPRSAAADICEDLKIKNIYDVNPRHFYICNESDCLIQFSCYYTYVTKGRCSRCGKLMNKDWSWSKRAVEKKGVFVNDRADFIIIDDLRVMPISLISGFSLLEELRIKDAGILKERVIDVGNDEALKLLRISLVSKRALTRLFFPDECIEQSVKCFSMIKEEIKEEIDDGEEEEQMNVNIIFNKKNNNVLYAEVEGDFVNQLLSFLTFPLGSVFMLLGDQISLEGCISNLYSSAERLNLECFELEKRKNMLVLPEIASYYGCSDQMLQLDEMISTKGTLSSSCVKCHLDNGSKSSLAPPCKHGLREREIIQQNPKLENGGSDSGGGFVEDERRFMVTDNLQISPISSISAITKGIDFLISDLVLSLLGATLISKTVLTNVFYAKPMYRKTLSEGSNHNLDYQTISKLDKLIIESSGSTRRIQRAQEHKITTSLSQNIIHQTVHARAIKMHHRRDLTSNYAMPEISIKLVINKEQKQVVFAEAGSDFIDVLFSFLTLPLGSIVQLLGKQSGLGSLDSLYKSVEELDVKHLQTEACKEMLLKPRSAAARLCEDLKIKNIHEDNPRGFYICKESDCLHKSPCYYTYVTKARCSRCGKLMDKDWSWPKGTVEKRGVFVNDGVDFIITDDLRVMPISLMSGFSVLEELRINDAGILEERVINVGDEEALNLLRRSLESKHALTEVFFPDACVEPSVKCFPVIKEEIDGSKAEQKFNVKIILNKKNNSVLSAEVGGDFLNQLLSFLAFPLGSVIGLLRDHISLECCINNLYYSAKSLGLECFKSKECKNMLVLPQLASHYGCKQQMLKLVEMTSTKWTCLASCIKCYMDGWKCSSSNPCKHGLREAEFTEQNPKLQNGGSESGEGFVKDSKRFMVVDSLHISPISSISLITAKGIDFLISDVVEKEIIVDKAKVLSLLGAMLISKTVLTDNSKHFISVYCYISVIYLYEIHKLVIYC</sequence>
<evidence type="ECO:0000313" key="1">
    <source>
        <dbReference type="EMBL" id="KAL0905051.1"/>
    </source>
</evidence>
<protein>
    <recommendedName>
        <fullName evidence="3">DUF674 family protein</fullName>
    </recommendedName>
</protein>
<dbReference type="Proteomes" id="UP001552299">
    <property type="component" value="Unassembled WGS sequence"/>
</dbReference>
<dbReference type="Pfam" id="PF05056">
    <property type="entry name" value="DUF674"/>
    <property type="match status" value="2"/>
</dbReference>
<dbReference type="EMBL" id="JANQDX010000019">
    <property type="protein sequence ID" value="KAL0905051.1"/>
    <property type="molecule type" value="Genomic_DNA"/>
</dbReference>
<keyword evidence="2" id="KW-1185">Reference proteome</keyword>
<reference evidence="1 2" key="1">
    <citation type="journal article" date="2024" name="Plant Biotechnol. J.">
        <title>Dendrobium thyrsiflorum genome and its molecular insights into genes involved in important horticultural traits.</title>
        <authorList>
            <person name="Chen B."/>
            <person name="Wang J.Y."/>
            <person name="Zheng P.J."/>
            <person name="Li K.L."/>
            <person name="Liang Y.M."/>
            <person name="Chen X.F."/>
            <person name="Zhang C."/>
            <person name="Zhao X."/>
            <person name="He X."/>
            <person name="Zhang G.Q."/>
            <person name="Liu Z.J."/>
            <person name="Xu Q."/>
        </authorList>
    </citation>
    <scope>NUCLEOTIDE SEQUENCE [LARGE SCALE GENOMIC DNA]</scope>
    <source>
        <strain evidence="1">GZMU011</strain>
    </source>
</reference>
<accession>A0ABD0TZ81</accession>
<organism evidence="1 2">
    <name type="scientific">Dendrobium thyrsiflorum</name>
    <name type="common">Pinecone-like raceme dendrobium</name>
    <name type="synonym">Orchid</name>
    <dbReference type="NCBI Taxonomy" id="117978"/>
    <lineage>
        <taxon>Eukaryota</taxon>
        <taxon>Viridiplantae</taxon>
        <taxon>Streptophyta</taxon>
        <taxon>Embryophyta</taxon>
        <taxon>Tracheophyta</taxon>
        <taxon>Spermatophyta</taxon>
        <taxon>Magnoliopsida</taxon>
        <taxon>Liliopsida</taxon>
        <taxon>Asparagales</taxon>
        <taxon>Orchidaceae</taxon>
        <taxon>Epidendroideae</taxon>
        <taxon>Malaxideae</taxon>
        <taxon>Dendrobiinae</taxon>
        <taxon>Dendrobium</taxon>
    </lineage>
</organism>
<name>A0ABD0TZ81_DENTH</name>
<dbReference type="InterPro" id="IPR007750">
    <property type="entry name" value="DUF674"/>
</dbReference>
<gene>
    <name evidence="1" type="ORF">M5K25_027223</name>
</gene>
<dbReference type="PANTHER" id="PTHR33103:SF27">
    <property type="entry name" value="OS04G0594700 PROTEIN"/>
    <property type="match status" value="1"/>
</dbReference>
<evidence type="ECO:0008006" key="3">
    <source>
        <dbReference type="Google" id="ProtNLM"/>
    </source>
</evidence>
<dbReference type="AlphaFoldDB" id="A0ABD0TZ81"/>
<proteinExistence type="predicted"/>